<accession>A0ABX1MGD6</accession>
<reference evidence="1 2" key="1">
    <citation type="submission" date="2019-12" db="EMBL/GenBank/DDBJ databases">
        <title>Comparative genomics gives insights into the taxonomy of the Azoarcus-Aromatoleum group and reveals separate origins of nif in the plant-associated Azoarcus and non-plant-associated Aromatoleum sub-groups.</title>
        <authorList>
            <person name="Lafos M."/>
            <person name="Maluk M."/>
            <person name="Batista M."/>
            <person name="Junghare M."/>
            <person name="Carmona M."/>
            <person name="Faoro H."/>
            <person name="Cruz L.M."/>
            <person name="Battistoni F."/>
            <person name="De Souza E."/>
            <person name="Pedrosa F."/>
            <person name="Chen W.-M."/>
            <person name="Poole P.S."/>
            <person name="Dixon R.A."/>
            <person name="James E.K."/>
        </authorList>
    </citation>
    <scope>NUCLEOTIDE SEQUENCE [LARGE SCALE GENOMIC DNA]</scope>
    <source>
        <strain evidence="1 2">ToN1</strain>
    </source>
</reference>
<dbReference type="Pfam" id="PF13692">
    <property type="entry name" value="Glyco_trans_1_4"/>
    <property type="match status" value="1"/>
</dbReference>
<dbReference type="SUPFAM" id="SSF53756">
    <property type="entry name" value="UDP-Glycosyltransferase/glycogen phosphorylase"/>
    <property type="match status" value="1"/>
</dbReference>
<keyword evidence="2" id="KW-1185">Reference proteome</keyword>
<proteinExistence type="predicted"/>
<evidence type="ECO:0000313" key="2">
    <source>
        <dbReference type="Proteomes" id="UP000652074"/>
    </source>
</evidence>
<dbReference type="Proteomes" id="UP000652074">
    <property type="component" value="Unassembled WGS sequence"/>
</dbReference>
<gene>
    <name evidence="1" type="ORF">GPA26_00770</name>
</gene>
<protein>
    <submittedName>
        <fullName evidence="1">GDP-mannose--glycolipid 4-beta-D-mannosyltransferase</fullName>
    </submittedName>
</protein>
<dbReference type="Gene3D" id="3.40.50.2000">
    <property type="entry name" value="Glycogen Phosphorylase B"/>
    <property type="match status" value="2"/>
</dbReference>
<dbReference type="EMBL" id="WTVR01000001">
    <property type="protein sequence ID" value="NMF87004.1"/>
    <property type="molecule type" value="Genomic_DNA"/>
</dbReference>
<sequence length="345" mass="38868">MGASFVIDDMQTPIRVLQSLRQQADDNPYVKQVVAAVSAHAEVAWFSWRTALFGRYDVLHVHWPEFLLRAPERSRGLQYALFLALIARTALSRRPIVRTLHNLEPHEGANRVERFLLELLDRHTRMWIRLNPVTAERAPQTATILHGHYRDWFARFDVPDSVPGRLLYFGLIRPYKGVETLLDAFLGLDPDLVPEAELRIVGHASSAALRDRIVDACNADARVGALLSYVDDGTLATEIGQAELVVLPFRRMLNSGSLLLALSLNRPVLVPRNEANEALAEEVGPGWVYLYDGELDGDVLLGALWQVRNVPRTPMPDFSRREWADAGDRHYRAYLAALRGEAVEA</sequence>
<evidence type="ECO:0000313" key="1">
    <source>
        <dbReference type="EMBL" id="NMF87004.1"/>
    </source>
</evidence>
<name>A0ABX1MGD6_9RHOO</name>
<organism evidence="1 2">
    <name type="scientific">Aromatoleum petrolei</name>
    <dbReference type="NCBI Taxonomy" id="76116"/>
    <lineage>
        <taxon>Bacteria</taxon>
        <taxon>Pseudomonadati</taxon>
        <taxon>Pseudomonadota</taxon>
        <taxon>Betaproteobacteria</taxon>
        <taxon>Rhodocyclales</taxon>
        <taxon>Rhodocyclaceae</taxon>
        <taxon>Aromatoleum</taxon>
    </lineage>
</organism>
<comment type="caution">
    <text evidence="1">The sequence shown here is derived from an EMBL/GenBank/DDBJ whole genome shotgun (WGS) entry which is preliminary data.</text>
</comment>
<dbReference type="RefSeq" id="WP_210147846.1">
    <property type="nucleotide sequence ID" value="NZ_CP059560.1"/>
</dbReference>